<evidence type="ECO:0000313" key="1">
    <source>
        <dbReference type="EMBL" id="GFT50754.1"/>
    </source>
</evidence>
<dbReference type="Proteomes" id="UP000887013">
    <property type="component" value="Unassembled WGS sequence"/>
</dbReference>
<dbReference type="AlphaFoldDB" id="A0A8X6P4E4"/>
<sequence length="95" mass="10914">MASNWLEECQPIELIAIFSRKLSSEATDPVWASLWVEEPTYIRLKDWKITLPFFTSDSALDFFLIYEIKKNVIVNSAQVLQCRHSGCSEKGNPAF</sequence>
<comment type="caution">
    <text evidence="1">The sequence shown here is derived from an EMBL/GenBank/DDBJ whole genome shotgun (WGS) entry which is preliminary data.</text>
</comment>
<keyword evidence="2" id="KW-1185">Reference proteome</keyword>
<gene>
    <name evidence="1" type="ORF">NPIL_92151</name>
</gene>
<evidence type="ECO:0000313" key="2">
    <source>
        <dbReference type="Proteomes" id="UP000887013"/>
    </source>
</evidence>
<reference evidence="1" key="1">
    <citation type="submission" date="2020-08" db="EMBL/GenBank/DDBJ databases">
        <title>Multicomponent nature underlies the extraordinary mechanical properties of spider dragline silk.</title>
        <authorList>
            <person name="Kono N."/>
            <person name="Nakamura H."/>
            <person name="Mori M."/>
            <person name="Yoshida Y."/>
            <person name="Ohtoshi R."/>
            <person name="Malay A.D."/>
            <person name="Moran D.A.P."/>
            <person name="Tomita M."/>
            <person name="Numata K."/>
            <person name="Arakawa K."/>
        </authorList>
    </citation>
    <scope>NUCLEOTIDE SEQUENCE</scope>
</reference>
<proteinExistence type="predicted"/>
<protein>
    <submittedName>
        <fullName evidence="1">Uncharacterized protein</fullName>
    </submittedName>
</protein>
<name>A0A8X6P4E4_NEPPI</name>
<accession>A0A8X6P4E4</accession>
<organism evidence="1 2">
    <name type="scientific">Nephila pilipes</name>
    <name type="common">Giant wood spider</name>
    <name type="synonym">Nephila maculata</name>
    <dbReference type="NCBI Taxonomy" id="299642"/>
    <lineage>
        <taxon>Eukaryota</taxon>
        <taxon>Metazoa</taxon>
        <taxon>Ecdysozoa</taxon>
        <taxon>Arthropoda</taxon>
        <taxon>Chelicerata</taxon>
        <taxon>Arachnida</taxon>
        <taxon>Araneae</taxon>
        <taxon>Araneomorphae</taxon>
        <taxon>Entelegynae</taxon>
        <taxon>Araneoidea</taxon>
        <taxon>Nephilidae</taxon>
        <taxon>Nephila</taxon>
    </lineage>
</organism>
<dbReference type="EMBL" id="BMAW01016770">
    <property type="protein sequence ID" value="GFT50754.1"/>
    <property type="molecule type" value="Genomic_DNA"/>
</dbReference>